<reference evidence="9 10" key="1">
    <citation type="submission" date="2023-02" db="EMBL/GenBank/DDBJ databases">
        <title>Oceanobacillus kimchii IFOP_LL358 isolated form Alexandrium catenella lab strain.</title>
        <authorList>
            <person name="Gajardo G."/>
            <person name="Ueki S."/>
            <person name="Maruyama F."/>
        </authorList>
    </citation>
    <scope>NUCLEOTIDE SEQUENCE [LARGE SCALE GENOMIC DNA]</scope>
    <source>
        <strain evidence="9 10">IFOP_LL358</strain>
    </source>
</reference>
<dbReference type="InterPro" id="IPR029757">
    <property type="entry name" value="RpoE"/>
</dbReference>
<dbReference type="Pfam" id="PF05066">
    <property type="entry name" value="HARE-HTH"/>
    <property type="match status" value="1"/>
</dbReference>
<comment type="function">
    <text evidence="6">Participates in both the initiation and recycling phases of transcription. In the presence of the delta subunit, RNAP displays an increased specificity of transcription, a decreased affinity for nucleic acids, and an increased efficiency of RNA synthesis because of enhanced recycling.</text>
</comment>
<evidence type="ECO:0000256" key="6">
    <source>
        <dbReference type="HAMAP-Rule" id="MF_00357"/>
    </source>
</evidence>
<dbReference type="HAMAP" id="MF_00357">
    <property type="entry name" value="RNApol_bact_RpoE"/>
    <property type="match status" value="1"/>
</dbReference>
<keyword evidence="2 6" id="KW-0240">DNA-directed RNA polymerase</keyword>
<evidence type="ECO:0000313" key="9">
    <source>
        <dbReference type="EMBL" id="GLO67692.1"/>
    </source>
</evidence>
<evidence type="ECO:0000313" key="10">
    <source>
        <dbReference type="Proteomes" id="UP001275436"/>
    </source>
</evidence>
<proteinExistence type="inferred from homology"/>
<feature type="region of interest" description="Disordered" evidence="7">
    <location>
        <begin position="120"/>
        <end position="173"/>
    </location>
</feature>
<name>A0ABQ5TS42_9BACI</name>
<dbReference type="NCBIfam" id="TIGR04567">
    <property type="entry name" value="RNAP_delt_lowGC"/>
    <property type="match status" value="1"/>
</dbReference>
<gene>
    <name evidence="6" type="primary">rpoE</name>
    <name evidence="9" type="ORF">MACH08_34760</name>
</gene>
<comment type="similarity">
    <text evidence="1 6">Belongs to the RpoE family.</text>
</comment>
<dbReference type="EMBL" id="BSKO01000001">
    <property type="protein sequence ID" value="GLO67692.1"/>
    <property type="molecule type" value="Genomic_DNA"/>
</dbReference>
<feature type="domain" description="HTH HARE-type" evidence="8">
    <location>
        <begin position="14"/>
        <end position="81"/>
    </location>
</feature>
<comment type="subunit">
    <text evidence="6">RNAP is composed of a core of 2 alpha, a beta and a beta' subunits. The core is associated with a delta subunit and one of several sigma factors.</text>
</comment>
<dbReference type="RefSeq" id="WP_017798226.1">
    <property type="nucleotide sequence ID" value="NZ_BSKO01000001.1"/>
</dbReference>
<sequence length="173" mass="20176">MSLQQLTHDEIDHLSMIELAAKILKEENKAMNYKVIFNKIAELKEFTDEQKQNMMAQFYTDMNVDGRFLTLGSGMWGLKRWYPVDQAEEEITEEPKKKTKKKKKKAAVVDDVDDDLDVTDDEIDDIVSDLGDDLEDEDFEDDLDEDLEDLEDEVDEFEADEDLEDKVDDDNPR</sequence>
<evidence type="ECO:0000256" key="7">
    <source>
        <dbReference type="SAM" id="MobiDB-lite"/>
    </source>
</evidence>
<keyword evidence="3 6" id="KW-0808">Transferase</keyword>
<evidence type="ECO:0000259" key="8">
    <source>
        <dbReference type="PROSITE" id="PS51913"/>
    </source>
</evidence>
<evidence type="ECO:0000256" key="5">
    <source>
        <dbReference type="ARBA" id="ARBA00023163"/>
    </source>
</evidence>
<organism evidence="9 10">
    <name type="scientific">Oceanobacillus kimchii</name>
    <dbReference type="NCBI Taxonomy" id="746691"/>
    <lineage>
        <taxon>Bacteria</taxon>
        <taxon>Bacillati</taxon>
        <taxon>Bacillota</taxon>
        <taxon>Bacilli</taxon>
        <taxon>Bacillales</taxon>
        <taxon>Bacillaceae</taxon>
        <taxon>Oceanobacillus</taxon>
    </lineage>
</organism>
<protein>
    <recommendedName>
        <fullName evidence="6">Probable DNA-directed RNA polymerase subunit delta</fullName>
    </recommendedName>
    <alternativeName>
        <fullName evidence="6">RNAP delta factor</fullName>
    </alternativeName>
</protein>
<dbReference type="Gene3D" id="1.10.10.1250">
    <property type="entry name" value="RNA polymerase, subunit delta, N-terminal domain"/>
    <property type="match status" value="1"/>
</dbReference>
<accession>A0ABQ5TS42</accession>
<comment type="caution">
    <text evidence="9">The sequence shown here is derived from an EMBL/GenBank/DDBJ whole genome shotgun (WGS) entry which is preliminary data.</text>
</comment>
<evidence type="ECO:0000256" key="1">
    <source>
        <dbReference type="ARBA" id="ARBA00009828"/>
    </source>
</evidence>
<keyword evidence="5 6" id="KW-0804">Transcription</keyword>
<dbReference type="Proteomes" id="UP001275436">
    <property type="component" value="Unassembled WGS sequence"/>
</dbReference>
<dbReference type="PROSITE" id="PS51913">
    <property type="entry name" value="HTH_HARE"/>
    <property type="match status" value="1"/>
</dbReference>
<evidence type="ECO:0000256" key="4">
    <source>
        <dbReference type="ARBA" id="ARBA00022695"/>
    </source>
</evidence>
<keyword evidence="4 6" id="KW-0548">Nucleotidyltransferase</keyword>
<dbReference type="InterPro" id="IPR007759">
    <property type="entry name" value="Asxl_HARE-HTH"/>
</dbReference>
<evidence type="ECO:0000256" key="3">
    <source>
        <dbReference type="ARBA" id="ARBA00022679"/>
    </source>
</evidence>
<keyword evidence="10" id="KW-1185">Reference proteome</keyword>
<dbReference type="InterPro" id="IPR038087">
    <property type="entry name" value="RNAP_delta_N_dom_sf"/>
</dbReference>
<evidence type="ECO:0000256" key="2">
    <source>
        <dbReference type="ARBA" id="ARBA00022478"/>
    </source>
</evidence>